<dbReference type="AlphaFoldDB" id="A0A812VFS5"/>
<feature type="coiled-coil region" evidence="1">
    <location>
        <begin position="260"/>
        <end position="287"/>
    </location>
</feature>
<feature type="region of interest" description="Disordered" evidence="2">
    <location>
        <begin position="13"/>
        <end position="35"/>
    </location>
</feature>
<sequence length="439" mass="50217">MDEKEREALATIVREQDELAQQKADSERALQQQERTLKEKEEAFKDELEGLRQEASQAESKLRRKTEEDIARKEQAHQAALRAEREKLSQEQYKLRTRYMGEQLVLEARKLKDELLRHKRVRPLRAEAVKVLWRTQDDLNRIMTGKQLMLRRSNGAALQSENVCAFAIGSVREWVFRSREWIEASSFAPDGKSIETASSLAQRSEPQLKAQLTEAMETISSFKARAKALASRMLPEGQGASTPRSEPQTWKVAEGLSIENEQAQGVRQAVAARLQDAEAKLDKLAEEDLGVDFLMRWSEQISAVGLKGMQTQRQSKELSERIEAALKTEATKYRNLAQAAYAEVAADREADETLHRARESRKREEAREAKRKQELEEKIRREQEKALKEKEKLVPLKLRVTGLRPGTIEDKVKFGHLAEQKVAKALDLKDSQVRVTGIR</sequence>
<evidence type="ECO:0000313" key="3">
    <source>
        <dbReference type="EMBL" id="CAE7629420.1"/>
    </source>
</evidence>
<protein>
    <submittedName>
        <fullName evidence="3">Uncharacterized protein</fullName>
    </submittedName>
</protein>
<accession>A0A812VFS5</accession>
<comment type="caution">
    <text evidence="3">The sequence shown here is derived from an EMBL/GenBank/DDBJ whole genome shotgun (WGS) entry which is preliminary data.</text>
</comment>
<feature type="region of interest" description="Disordered" evidence="2">
    <location>
        <begin position="349"/>
        <end position="374"/>
    </location>
</feature>
<reference evidence="3" key="1">
    <citation type="submission" date="2021-02" db="EMBL/GenBank/DDBJ databases">
        <authorList>
            <person name="Dougan E. K."/>
            <person name="Rhodes N."/>
            <person name="Thang M."/>
            <person name="Chan C."/>
        </authorList>
    </citation>
    <scope>NUCLEOTIDE SEQUENCE</scope>
</reference>
<organism evidence="3 4">
    <name type="scientific">Symbiodinium pilosum</name>
    <name type="common">Dinoflagellate</name>
    <dbReference type="NCBI Taxonomy" id="2952"/>
    <lineage>
        <taxon>Eukaryota</taxon>
        <taxon>Sar</taxon>
        <taxon>Alveolata</taxon>
        <taxon>Dinophyceae</taxon>
        <taxon>Suessiales</taxon>
        <taxon>Symbiodiniaceae</taxon>
        <taxon>Symbiodinium</taxon>
    </lineage>
</organism>
<gene>
    <name evidence="3" type="ORF">SPIL2461_LOCUS16494</name>
</gene>
<dbReference type="EMBL" id="CAJNIZ010042621">
    <property type="protein sequence ID" value="CAE7629420.1"/>
    <property type="molecule type" value="Genomic_DNA"/>
</dbReference>
<evidence type="ECO:0000256" key="1">
    <source>
        <dbReference type="SAM" id="Coils"/>
    </source>
</evidence>
<dbReference type="Proteomes" id="UP000649617">
    <property type="component" value="Unassembled WGS sequence"/>
</dbReference>
<feature type="region of interest" description="Disordered" evidence="2">
    <location>
        <begin position="48"/>
        <end position="68"/>
    </location>
</feature>
<evidence type="ECO:0000313" key="4">
    <source>
        <dbReference type="Proteomes" id="UP000649617"/>
    </source>
</evidence>
<name>A0A812VFS5_SYMPI</name>
<proteinExistence type="predicted"/>
<keyword evidence="4" id="KW-1185">Reference proteome</keyword>
<dbReference type="OrthoDB" id="444887at2759"/>
<evidence type="ECO:0000256" key="2">
    <source>
        <dbReference type="SAM" id="MobiDB-lite"/>
    </source>
</evidence>
<keyword evidence="1" id="KW-0175">Coiled coil</keyword>